<comment type="subcellular location">
    <subcellularLocation>
        <location evidence="1">Membrane</location>
    </subcellularLocation>
</comment>
<dbReference type="InterPro" id="IPR052954">
    <property type="entry name" value="GPCR-Ligand_Int"/>
</dbReference>
<dbReference type="SUPFAM" id="SSF81321">
    <property type="entry name" value="Family A G protein-coupled receptor-like"/>
    <property type="match status" value="1"/>
</dbReference>
<evidence type="ECO:0000256" key="5">
    <source>
        <dbReference type="SAM" id="Phobius"/>
    </source>
</evidence>
<dbReference type="PANTHER" id="PTHR46641:SF2">
    <property type="entry name" value="FMRFAMIDE RECEPTOR"/>
    <property type="match status" value="1"/>
</dbReference>
<proteinExistence type="predicted"/>
<feature type="domain" description="G-protein coupled receptors family 1 profile" evidence="6">
    <location>
        <begin position="66"/>
        <end position="341"/>
    </location>
</feature>
<dbReference type="PANTHER" id="PTHR46641">
    <property type="entry name" value="FMRFAMIDE RECEPTOR-RELATED"/>
    <property type="match status" value="1"/>
</dbReference>
<gene>
    <name evidence="7" type="ORF">NP493_190g06057</name>
</gene>
<dbReference type="Gene3D" id="1.20.1070.10">
    <property type="entry name" value="Rhodopsin 7-helix transmembrane proteins"/>
    <property type="match status" value="1"/>
</dbReference>
<dbReference type="InterPro" id="IPR000276">
    <property type="entry name" value="GPCR_Rhodpsn"/>
</dbReference>
<protein>
    <recommendedName>
        <fullName evidence="6">G-protein coupled receptors family 1 profile domain-containing protein</fullName>
    </recommendedName>
</protein>
<dbReference type="InterPro" id="IPR017452">
    <property type="entry name" value="GPCR_Rhodpsn_7TM"/>
</dbReference>
<dbReference type="GO" id="GO:0004930">
    <property type="term" value="F:G protein-coupled receptor activity"/>
    <property type="evidence" value="ECO:0007669"/>
    <property type="project" value="InterPro"/>
</dbReference>
<feature type="transmembrane region" description="Helical" evidence="5">
    <location>
        <begin position="323"/>
        <end position="344"/>
    </location>
</feature>
<dbReference type="CDD" id="cd14978">
    <property type="entry name" value="7tmA_FMRFamide_R-like"/>
    <property type="match status" value="1"/>
</dbReference>
<sequence>MADAPAQVLMWLNNTINSTCATSGECIGNVTTPDPMPDQETPQLAHFRFISEVVISIPIAVLGIIANVVSFVVLCHQKHRLTTTVMLQTLAVADTLILLCSLLVRSLIVVQTELHLLGRFHDVYPYIFICLYPVVYFLRLADTWLTTLLTIDRYIAVCHPLRAQRICTLVRTYKNMAVVVALALVFSIPRFFEYHLADNRYGFDKTDLLKKYVYIIVYRICLFFVFMYLIPVATLVYLNSRLLWELRMSDRFRAVLRQASGATGRLKKQPAPASRKSVTVIVVTVVLVCIVCNVTALISHLFWSLHVCFQSFRYLETARRYMSHISNIMININSAVNFFIYCLCSRNFRAELRRVFGCRRMRRQTPSVSTGRSPTGTIVSQISLCRKCGNRNSNCSVQEAVCRRCTYKSKDGAASEAETTQMPLKEKRWRFSVGSNDRIAENKYKLTRFS</sequence>
<feature type="transmembrane region" description="Helical" evidence="5">
    <location>
        <begin position="212"/>
        <end position="238"/>
    </location>
</feature>
<dbReference type="Pfam" id="PF00001">
    <property type="entry name" value="7tm_1"/>
    <property type="match status" value="1"/>
</dbReference>
<organism evidence="7 8">
    <name type="scientific">Ridgeia piscesae</name>
    <name type="common">Tubeworm</name>
    <dbReference type="NCBI Taxonomy" id="27915"/>
    <lineage>
        <taxon>Eukaryota</taxon>
        <taxon>Metazoa</taxon>
        <taxon>Spiralia</taxon>
        <taxon>Lophotrochozoa</taxon>
        <taxon>Annelida</taxon>
        <taxon>Polychaeta</taxon>
        <taxon>Sedentaria</taxon>
        <taxon>Canalipalpata</taxon>
        <taxon>Sabellida</taxon>
        <taxon>Siboglinidae</taxon>
        <taxon>Ridgeia</taxon>
    </lineage>
</organism>
<dbReference type="PRINTS" id="PR00237">
    <property type="entry name" value="GPCRRHODOPSN"/>
</dbReference>
<feature type="transmembrane region" description="Helical" evidence="5">
    <location>
        <begin position="85"/>
        <end position="104"/>
    </location>
</feature>
<feature type="transmembrane region" description="Helical" evidence="5">
    <location>
        <begin position="53"/>
        <end position="73"/>
    </location>
</feature>
<evidence type="ECO:0000256" key="1">
    <source>
        <dbReference type="ARBA" id="ARBA00004370"/>
    </source>
</evidence>
<keyword evidence="4 5" id="KW-0472">Membrane</keyword>
<feature type="transmembrane region" description="Helical" evidence="5">
    <location>
        <begin position="124"/>
        <end position="151"/>
    </location>
</feature>
<keyword evidence="8" id="KW-1185">Reference proteome</keyword>
<comment type="caution">
    <text evidence="7">The sequence shown here is derived from an EMBL/GenBank/DDBJ whole genome shotgun (WGS) entry which is preliminary data.</text>
</comment>
<feature type="transmembrane region" description="Helical" evidence="5">
    <location>
        <begin position="278"/>
        <end position="303"/>
    </location>
</feature>
<evidence type="ECO:0000313" key="8">
    <source>
        <dbReference type="Proteomes" id="UP001209878"/>
    </source>
</evidence>
<dbReference type="PROSITE" id="PS50262">
    <property type="entry name" value="G_PROTEIN_RECEP_F1_2"/>
    <property type="match status" value="1"/>
</dbReference>
<feature type="transmembrane region" description="Helical" evidence="5">
    <location>
        <begin position="172"/>
        <end position="192"/>
    </location>
</feature>
<dbReference type="Proteomes" id="UP001209878">
    <property type="component" value="Unassembled WGS sequence"/>
</dbReference>
<evidence type="ECO:0000256" key="4">
    <source>
        <dbReference type="ARBA" id="ARBA00023136"/>
    </source>
</evidence>
<dbReference type="GO" id="GO:0016020">
    <property type="term" value="C:membrane"/>
    <property type="evidence" value="ECO:0007669"/>
    <property type="project" value="UniProtKB-SubCell"/>
</dbReference>
<keyword evidence="3 5" id="KW-1133">Transmembrane helix</keyword>
<accession>A0AAD9P255</accession>
<reference evidence="7" key="1">
    <citation type="journal article" date="2023" name="Mol. Biol. Evol.">
        <title>Third-Generation Sequencing Reveals the Adaptive Role of the Epigenome in Three Deep-Sea Polychaetes.</title>
        <authorList>
            <person name="Perez M."/>
            <person name="Aroh O."/>
            <person name="Sun Y."/>
            <person name="Lan Y."/>
            <person name="Juniper S.K."/>
            <person name="Young C.R."/>
            <person name="Angers B."/>
            <person name="Qian P.Y."/>
        </authorList>
    </citation>
    <scope>NUCLEOTIDE SEQUENCE</scope>
    <source>
        <strain evidence="7">R07B-5</strain>
    </source>
</reference>
<evidence type="ECO:0000259" key="6">
    <source>
        <dbReference type="PROSITE" id="PS50262"/>
    </source>
</evidence>
<keyword evidence="2 5" id="KW-0812">Transmembrane</keyword>
<dbReference type="AlphaFoldDB" id="A0AAD9P255"/>
<evidence type="ECO:0000256" key="3">
    <source>
        <dbReference type="ARBA" id="ARBA00022989"/>
    </source>
</evidence>
<name>A0AAD9P255_RIDPI</name>
<evidence type="ECO:0000313" key="7">
    <source>
        <dbReference type="EMBL" id="KAK2186758.1"/>
    </source>
</evidence>
<dbReference type="EMBL" id="JAODUO010000190">
    <property type="protein sequence ID" value="KAK2186758.1"/>
    <property type="molecule type" value="Genomic_DNA"/>
</dbReference>
<evidence type="ECO:0000256" key="2">
    <source>
        <dbReference type="ARBA" id="ARBA00022692"/>
    </source>
</evidence>